<dbReference type="GO" id="GO:0008061">
    <property type="term" value="F:chitin binding"/>
    <property type="evidence" value="ECO:0007669"/>
    <property type="project" value="InterPro"/>
</dbReference>
<dbReference type="EMBL" id="CP060635">
    <property type="protein sequence ID" value="QNM07525.1"/>
    <property type="molecule type" value="Genomic_DNA"/>
</dbReference>
<dbReference type="Proteomes" id="UP000515860">
    <property type="component" value="Chromosome"/>
</dbReference>
<keyword evidence="1" id="KW-0472">Membrane</keyword>
<dbReference type="PANTHER" id="PTHR46066">
    <property type="entry name" value="CHITINASE DOMAIN-CONTAINING PROTEIN 1 FAMILY MEMBER"/>
    <property type="match status" value="1"/>
</dbReference>
<dbReference type="InterPro" id="IPR017853">
    <property type="entry name" value="GH"/>
</dbReference>
<dbReference type="Gene3D" id="3.20.20.80">
    <property type="entry name" value="Glycosidases"/>
    <property type="match status" value="1"/>
</dbReference>
<dbReference type="PANTHER" id="PTHR46066:SF2">
    <property type="entry name" value="CHITINASE DOMAIN-CONTAINING PROTEIN 1"/>
    <property type="match status" value="1"/>
</dbReference>
<dbReference type="SMART" id="SM00636">
    <property type="entry name" value="Glyco_18"/>
    <property type="match status" value="1"/>
</dbReference>
<feature type="domain" description="GH18" evidence="2">
    <location>
        <begin position="242"/>
        <end position="553"/>
    </location>
</feature>
<keyword evidence="1" id="KW-0812">Transmembrane</keyword>
<accession>A0A7G9G9P3</accession>
<dbReference type="PROSITE" id="PS51910">
    <property type="entry name" value="GH18_2"/>
    <property type="match status" value="1"/>
</dbReference>
<dbReference type="InterPro" id="IPR003646">
    <property type="entry name" value="SH3-like_bac-type"/>
</dbReference>
<dbReference type="AlphaFoldDB" id="A0A7G9G9P3"/>
<dbReference type="Pfam" id="PF00704">
    <property type="entry name" value="Glyco_hydro_18"/>
    <property type="match status" value="1"/>
</dbReference>
<keyword evidence="1" id="KW-1133">Transmembrane helix</keyword>
<evidence type="ECO:0000313" key="3">
    <source>
        <dbReference type="EMBL" id="QNM07525.1"/>
    </source>
</evidence>
<dbReference type="SUPFAM" id="SSF51445">
    <property type="entry name" value="(Trans)glycosidases"/>
    <property type="match status" value="1"/>
</dbReference>
<evidence type="ECO:0000259" key="2">
    <source>
        <dbReference type="PROSITE" id="PS51910"/>
    </source>
</evidence>
<sequence>MHRNKSPLPVVICLVIVAAIVGIGGFFINRYSPTGKKMNKSEYYGLSSGDQAALIVNDEVLEEKGLVIDGEVYVDYMTVWNYLNSGYYWEAGASQLLLTLPAGTNTWVPGDGSGAVILGEDGVPYISAACIRENSDIDMEILEEPYRVVARTSWSGVTAGTMTEDTKVRYRGGLKSEILTEVKKGDTIVFLEDLQDWCRVSTADGYVGYVQSSTFMKNSEAGLPHTADARFQFQRISLDHKINLGWHYVDSLEGNSYLGERIAEAAGLNTISPTWFSLADEQGSLVSYADKAYVDQAHAAGLQVWGMLGDVNGSPVKTGDVLAGASARANIIQQLMQIATDCGMDGINVDFESIREDSAPQYLQFLKELCVAAHAQNLVVSTDNFVPTYTKYYKRAEQAKTVDYLIIMGYDEHTASSEEIGSVASLPFVEQGIQDTLKEVPAGQVINAIPFYTRSWVETFGTSVPESQALGMDAAAAFVEEHGIVTAWDASVGQNVGSVEDGSARYSIWLEDEQSVEAKMKLIAQYDLAGVAGWRLGFERASVWNIIAQYLAV</sequence>
<name>A0A7G9G9P3_9FIRM</name>
<reference evidence="3 4" key="1">
    <citation type="submission" date="2020-08" db="EMBL/GenBank/DDBJ databases">
        <authorList>
            <person name="Liu C."/>
            <person name="Sun Q."/>
        </authorList>
    </citation>
    <scope>NUCLEOTIDE SEQUENCE [LARGE SCALE GENOMIC DNA]</scope>
    <source>
        <strain evidence="3 4">NSJ-29</strain>
    </source>
</reference>
<dbReference type="GO" id="GO:0005975">
    <property type="term" value="P:carbohydrate metabolic process"/>
    <property type="evidence" value="ECO:0007669"/>
    <property type="project" value="InterPro"/>
</dbReference>
<dbReference type="RefSeq" id="WP_249328326.1">
    <property type="nucleotide sequence ID" value="NZ_CP060635.1"/>
</dbReference>
<organism evidence="3 4">
    <name type="scientific">Wansuia hejianensis</name>
    <dbReference type="NCBI Taxonomy" id="2763667"/>
    <lineage>
        <taxon>Bacteria</taxon>
        <taxon>Bacillati</taxon>
        <taxon>Bacillota</taxon>
        <taxon>Clostridia</taxon>
        <taxon>Lachnospirales</taxon>
        <taxon>Lachnospiraceae</taxon>
        <taxon>Wansuia</taxon>
    </lineage>
</organism>
<gene>
    <name evidence="3" type="ORF">H9Q79_11370</name>
</gene>
<evidence type="ECO:0000256" key="1">
    <source>
        <dbReference type="SAM" id="Phobius"/>
    </source>
</evidence>
<dbReference type="Gene3D" id="3.10.50.10">
    <property type="match status" value="1"/>
</dbReference>
<dbReference type="Pfam" id="PF08239">
    <property type="entry name" value="SH3_3"/>
    <property type="match status" value="1"/>
</dbReference>
<dbReference type="KEGG" id="whj:H9Q79_11370"/>
<protein>
    <submittedName>
        <fullName evidence="3">SH3 domain-containing protein</fullName>
    </submittedName>
</protein>
<keyword evidence="4" id="KW-1185">Reference proteome</keyword>
<evidence type="ECO:0000313" key="4">
    <source>
        <dbReference type="Proteomes" id="UP000515860"/>
    </source>
</evidence>
<dbReference type="InterPro" id="IPR011583">
    <property type="entry name" value="Chitinase_II/V-like_cat"/>
</dbReference>
<feature type="transmembrane region" description="Helical" evidence="1">
    <location>
        <begin position="6"/>
        <end position="28"/>
    </location>
</feature>
<dbReference type="Gene3D" id="2.30.30.40">
    <property type="entry name" value="SH3 Domains"/>
    <property type="match status" value="1"/>
</dbReference>
<dbReference type="InterPro" id="IPR001223">
    <property type="entry name" value="Glyco_hydro18_cat"/>
</dbReference>
<proteinExistence type="predicted"/>
<dbReference type="InterPro" id="IPR029070">
    <property type="entry name" value="Chitinase_insertion_sf"/>
</dbReference>